<comment type="caution">
    <text evidence="8">The sequence shown here is derived from an EMBL/GenBank/DDBJ whole genome shotgun (WGS) entry which is preliminary data.</text>
</comment>
<dbReference type="InterPro" id="IPR027304">
    <property type="entry name" value="Trigger_fact/SurA_dom_sf"/>
</dbReference>
<dbReference type="SUPFAM" id="SSF54534">
    <property type="entry name" value="FKBP-like"/>
    <property type="match status" value="1"/>
</dbReference>
<evidence type="ECO:0000256" key="5">
    <source>
        <dbReference type="ARBA" id="ARBA00023235"/>
    </source>
</evidence>
<dbReference type="InterPro" id="IPR050245">
    <property type="entry name" value="PrsA_foldase"/>
</dbReference>
<keyword evidence="5 6" id="KW-0413">Isomerase</keyword>
<evidence type="ECO:0000256" key="6">
    <source>
        <dbReference type="PROSITE-ProRule" id="PRU00278"/>
    </source>
</evidence>
<dbReference type="EMBL" id="DSRD01000506">
    <property type="protein sequence ID" value="HGW94204.1"/>
    <property type="molecule type" value="Genomic_DNA"/>
</dbReference>
<reference evidence="8" key="1">
    <citation type="journal article" date="2020" name="mSystems">
        <title>Genome- and Community-Level Interaction Insights into Carbon Utilization and Element Cycling Functions of Hydrothermarchaeota in Hydrothermal Sediment.</title>
        <authorList>
            <person name="Zhou Z."/>
            <person name="Liu Y."/>
            <person name="Xu W."/>
            <person name="Pan J."/>
            <person name="Luo Z.H."/>
            <person name="Li M."/>
        </authorList>
    </citation>
    <scope>NUCLEOTIDE SEQUENCE [LARGE SCALE GENOMIC DNA]</scope>
    <source>
        <strain evidence="8">SpSt-402</strain>
    </source>
</reference>
<evidence type="ECO:0000256" key="4">
    <source>
        <dbReference type="ARBA" id="ARBA00023110"/>
    </source>
</evidence>
<evidence type="ECO:0000256" key="1">
    <source>
        <dbReference type="ARBA" id="ARBA00000971"/>
    </source>
</evidence>
<dbReference type="GO" id="GO:0003755">
    <property type="term" value="F:peptidyl-prolyl cis-trans isomerase activity"/>
    <property type="evidence" value="ECO:0007669"/>
    <property type="project" value="UniProtKB-KW"/>
</dbReference>
<dbReference type="SUPFAM" id="SSF109998">
    <property type="entry name" value="Triger factor/SurA peptide-binding domain-like"/>
    <property type="match status" value="1"/>
</dbReference>
<dbReference type="PANTHER" id="PTHR47245">
    <property type="entry name" value="PEPTIDYLPROLYL ISOMERASE"/>
    <property type="match status" value="1"/>
</dbReference>
<protein>
    <recommendedName>
        <fullName evidence="2">peptidylprolyl isomerase</fullName>
        <ecNumber evidence="2">5.2.1.8</ecNumber>
    </recommendedName>
</protein>
<proteinExistence type="predicted"/>
<dbReference type="InterPro" id="IPR046357">
    <property type="entry name" value="PPIase_dom_sf"/>
</dbReference>
<keyword evidence="3" id="KW-0732">Signal</keyword>
<feature type="domain" description="PpiC" evidence="7">
    <location>
        <begin position="123"/>
        <end position="206"/>
    </location>
</feature>
<dbReference type="PANTHER" id="PTHR47245:SF1">
    <property type="entry name" value="FOLDASE PROTEIN PRSA"/>
    <property type="match status" value="1"/>
</dbReference>
<evidence type="ECO:0000256" key="2">
    <source>
        <dbReference type="ARBA" id="ARBA00013194"/>
    </source>
</evidence>
<dbReference type="PROSITE" id="PS50198">
    <property type="entry name" value="PPIC_PPIASE_2"/>
    <property type="match status" value="1"/>
</dbReference>
<sequence length="238" mass="27513">MTAVLQVGSQTIQAEEMLPLLQRYQVLPQVLRGLIIDQAIAEFSCSPEEQKQALALFDQHHQLTSEQARETWLLQHRMTLAQYTELATRPLLIEKFKQLKWGHMVEPYFLKRKRDLDQVIYSLIRTKDFGLANELYFRILEGEQAFEMLAEQYSQGLEANTGGLLGPVPIQQTHPAIAKLLMVSKPGKLWSPCVVGEWVVIIRLEKLIPAQLDEPMHRRMVDELFESWVQEQIQPPMP</sequence>
<evidence type="ECO:0000259" key="7">
    <source>
        <dbReference type="PROSITE" id="PS50198"/>
    </source>
</evidence>
<dbReference type="EC" id="5.2.1.8" evidence="2"/>
<gene>
    <name evidence="8" type="ORF">ENR47_07970</name>
</gene>
<evidence type="ECO:0000313" key="8">
    <source>
        <dbReference type="EMBL" id="HGW94204.1"/>
    </source>
</evidence>
<name>A0A832M3D0_9CYAN</name>
<evidence type="ECO:0000256" key="3">
    <source>
        <dbReference type="ARBA" id="ARBA00022729"/>
    </source>
</evidence>
<organism evidence="8">
    <name type="scientific">Oscillatoriales cyanobacterium SpSt-402</name>
    <dbReference type="NCBI Taxonomy" id="2282168"/>
    <lineage>
        <taxon>Bacteria</taxon>
        <taxon>Bacillati</taxon>
        <taxon>Cyanobacteriota</taxon>
        <taxon>Cyanophyceae</taxon>
        <taxon>Oscillatoriophycideae</taxon>
        <taxon>Oscillatoriales</taxon>
    </lineage>
</organism>
<dbReference type="AlphaFoldDB" id="A0A832M3D0"/>
<comment type="catalytic activity">
    <reaction evidence="1">
        <text>[protein]-peptidylproline (omega=180) = [protein]-peptidylproline (omega=0)</text>
        <dbReference type="Rhea" id="RHEA:16237"/>
        <dbReference type="Rhea" id="RHEA-COMP:10747"/>
        <dbReference type="Rhea" id="RHEA-COMP:10748"/>
        <dbReference type="ChEBI" id="CHEBI:83833"/>
        <dbReference type="ChEBI" id="CHEBI:83834"/>
        <dbReference type="EC" id="5.2.1.8"/>
    </reaction>
</comment>
<keyword evidence="4 6" id="KW-0697">Rotamase</keyword>
<dbReference type="Pfam" id="PF00639">
    <property type="entry name" value="Rotamase"/>
    <property type="match status" value="1"/>
</dbReference>
<dbReference type="InterPro" id="IPR000297">
    <property type="entry name" value="PPIase_PpiC"/>
</dbReference>
<accession>A0A832M3D0</accession>
<dbReference type="Gene3D" id="3.10.50.40">
    <property type="match status" value="1"/>
</dbReference>